<evidence type="ECO:0000313" key="3">
    <source>
        <dbReference type="Proteomes" id="UP001551675"/>
    </source>
</evidence>
<dbReference type="RefSeq" id="WP_358139555.1">
    <property type="nucleotide sequence ID" value="NZ_JBFALK010000024.1"/>
</dbReference>
<organism evidence="2 3">
    <name type="scientific">Microtetraspora glauca</name>
    <dbReference type="NCBI Taxonomy" id="1996"/>
    <lineage>
        <taxon>Bacteria</taxon>
        <taxon>Bacillati</taxon>
        <taxon>Actinomycetota</taxon>
        <taxon>Actinomycetes</taxon>
        <taxon>Streptosporangiales</taxon>
        <taxon>Streptosporangiaceae</taxon>
        <taxon>Microtetraspora</taxon>
    </lineage>
</organism>
<name>A0ABV3GQ08_MICGL</name>
<dbReference type="InterPro" id="IPR043504">
    <property type="entry name" value="Peptidase_S1_PA_chymotrypsin"/>
</dbReference>
<dbReference type="Gene3D" id="2.40.10.10">
    <property type="entry name" value="Trypsin-like serine proteases"/>
    <property type="match status" value="1"/>
</dbReference>
<dbReference type="Pfam" id="PF13365">
    <property type="entry name" value="Trypsin_2"/>
    <property type="match status" value="1"/>
</dbReference>
<feature type="compositionally biased region" description="Low complexity" evidence="1">
    <location>
        <begin position="1"/>
        <end position="36"/>
    </location>
</feature>
<accession>A0ABV3GQ08</accession>
<sequence length="137" mass="14035">MCVASAAGCAAPRQPPAAQKSAAAPGESSAPSEGSARPYTGEAVHSVVRVTGTASACDRDVAGTGFVYAGERVMLTAHTVAGVDRNLKVSLADGRGFDAEVVVFDPLMDIAVLWVRELPSPPLRLQTKREASGTVIG</sequence>
<keyword evidence="3" id="KW-1185">Reference proteome</keyword>
<reference evidence="2 3" key="1">
    <citation type="submission" date="2024-06" db="EMBL/GenBank/DDBJ databases">
        <title>The Natural Products Discovery Center: Release of the First 8490 Sequenced Strains for Exploring Actinobacteria Biosynthetic Diversity.</title>
        <authorList>
            <person name="Kalkreuter E."/>
            <person name="Kautsar S.A."/>
            <person name="Yang D."/>
            <person name="Bader C.D."/>
            <person name="Teijaro C.N."/>
            <person name="Fluegel L."/>
            <person name="Davis C.M."/>
            <person name="Simpson J.R."/>
            <person name="Lauterbach L."/>
            <person name="Steele A.D."/>
            <person name="Gui C."/>
            <person name="Meng S."/>
            <person name="Li G."/>
            <person name="Viehrig K."/>
            <person name="Ye F."/>
            <person name="Su P."/>
            <person name="Kiefer A.F."/>
            <person name="Nichols A."/>
            <person name="Cepeda A.J."/>
            <person name="Yan W."/>
            <person name="Fan B."/>
            <person name="Jiang Y."/>
            <person name="Adhikari A."/>
            <person name="Zheng C.-J."/>
            <person name="Schuster L."/>
            <person name="Cowan T.M."/>
            <person name="Smanski M.J."/>
            <person name="Chevrette M.G."/>
            <person name="De Carvalho L.P.S."/>
            <person name="Shen B."/>
        </authorList>
    </citation>
    <scope>NUCLEOTIDE SEQUENCE [LARGE SCALE GENOMIC DNA]</scope>
    <source>
        <strain evidence="2 3">NPDC050100</strain>
    </source>
</reference>
<dbReference type="InterPro" id="IPR009003">
    <property type="entry name" value="Peptidase_S1_PA"/>
</dbReference>
<proteinExistence type="predicted"/>
<gene>
    <name evidence="2" type="ORF">AB0I59_34290</name>
</gene>
<evidence type="ECO:0000256" key="1">
    <source>
        <dbReference type="SAM" id="MobiDB-lite"/>
    </source>
</evidence>
<dbReference type="SUPFAM" id="SSF50494">
    <property type="entry name" value="Trypsin-like serine proteases"/>
    <property type="match status" value="1"/>
</dbReference>
<feature type="region of interest" description="Disordered" evidence="1">
    <location>
        <begin position="1"/>
        <end position="40"/>
    </location>
</feature>
<dbReference type="Proteomes" id="UP001551675">
    <property type="component" value="Unassembled WGS sequence"/>
</dbReference>
<dbReference type="EMBL" id="JBFALK010000024">
    <property type="protein sequence ID" value="MEV0973700.1"/>
    <property type="molecule type" value="Genomic_DNA"/>
</dbReference>
<comment type="caution">
    <text evidence="2">The sequence shown here is derived from an EMBL/GenBank/DDBJ whole genome shotgun (WGS) entry which is preliminary data.</text>
</comment>
<protein>
    <submittedName>
        <fullName evidence="2">Trypsin-like peptidase domain-containing protein</fullName>
    </submittedName>
</protein>
<evidence type="ECO:0000313" key="2">
    <source>
        <dbReference type="EMBL" id="MEV0973700.1"/>
    </source>
</evidence>